<dbReference type="KEGG" id="vg:11541309"/>
<dbReference type="Proteomes" id="UP000005427">
    <property type="component" value="Segment"/>
</dbReference>
<proteinExistence type="predicted"/>
<organism evidence="1 2">
    <name type="scientific">Rhodococcus phage REQ2</name>
    <dbReference type="NCBI Taxonomy" id="1109713"/>
    <lineage>
        <taxon>Viruses</taxon>
        <taxon>Duplodnaviria</taxon>
        <taxon>Heunggongvirae</taxon>
        <taxon>Uroviricota</taxon>
        <taxon>Caudoviricetes</taxon>
        <taxon>Caudoviricetes incertae sedis</taxon>
        <taxon>Melbournevirus</taxon>
        <taxon>Melbournevirus REQ2</taxon>
    </lineage>
</organism>
<dbReference type="EMBL" id="JN116823">
    <property type="protein sequence ID" value="AEV51917.1"/>
    <property type="molecule type" value="Genomic_DNA"/>
</dbReference>
<protein>
    <submittedName>
        <fullName evidence="1">Uncharacterized protein</fullName>
    </submittedName>
</protein>
<sequence>MSDDTRPMLTAWSARKAHIDSGEMTTAFGTVAPMTLCRKAGTRAGERTTLGVLEQEAIDSMPVCGQCARRRLKGVTHIEAGPVSFGGGGFEVMA</sequence>
<evidence type="ECO:0000313" key="2">
    <source>
        <dbReference type="Proteomes" id="UP000005427"/>
    </source>
</evidence>
<keyword evidence="2" id="KW-1185">Reference proteome</keyword>
<name>G9FH06_9CAUD</name>
<dbReference type="RefSeq" id="YP_005087107.1">
    <property type="nucleotide sequence ID" value="NC_016652.1"/>
</dbReference>
<accession>G9FH06</accession>
<reference evidence="1 2" key="1">
    <citation type="submission" date="2011-06" db="EMBL/GenBank/DDBJ databases">
        <title>Two lysogenic phages can combine to generate a single lytic phage.</title>
        <authorList>
            <person name="Petrovski S."/>
        </authorList>
    </citation>
    <scope>NUCLEOTIDE SEQUENCE [LARGE SCALE GENOMIC DNA]</scope>
</reference>
<evidence type="ECO:0000313" key="1">
    <source>
        <dbReference type="EMBL" id="AEV51917.1"/>
    </source>
</evidence>
<dbReference type="GeneID" id="11541309"/>